<feature type="domain" description="AB hydrolase-1" evidence="1">
    <location>
        <begin position="58"/>
        <end position="301"/>
    </location>
</feature>
<dbReference type="KEGG" id="cfh:C1707_03750"/>
<dbReference type="Pfam" id="PF12697">
    <property type="entry name" value="Abhydrolase_6"/>
    <property type="match status" value="1"/>
</dbReference>
<evidence type="ECO:0000313" key="3">
    <source>
        <dbReference type="EMBL" id="PLR17659.1"/>
    </source>
</evidence>
<dbReference type="PANTHER" id="PTHR43194">
    <property type="entry name" value="HYDROLASE ALPHA/BETA FOLD FAMILY"/>
    <property type="match status" value="1"/>
</dbReference>
<dbReference type="InterPro" id="IPR000073">
    <property type="entry name" value="AB_hydrolase_1"/>
</dbReference>
<dbReference type="OrthoDB" id="7172093at2"/>
<reference evidence="3 4" key="1">
    <citation type="submission" date="2017-12" db="EMBL/GenBank/DDBJ databases">
        <title>The genome sequence of Caulobacter flavus CGMCC1 15093.</title>
        <authorList>
            <person name="Gao J."/>
            <person name="Mao X."/>
            <person name="Sun J."/>
        </authorList>
    </citation>
    <scope>NUCLEOTIDE SEQUENCE [LARGE SCALE GENOMIC DNA]</scope>
    <source>
        <strain evidence="3 4">CGMCC1 15093</strain>
    </source>
</reference>
<keyword evidence="3" id="KW-0378">Hydrolase</keyword>
<dbReference type="GO" id="GO:0016787">
    <property type="term" value="F:hydrolase activity"/>
    <property type="evidence" value="ECO:0007669"/>
    <property type="project" value="UniProtKB-KW"/>
</dbReference>
<dbReference type="EMBL" id="PJRQ01000017">
    <property type="protein sequence ID" value="PLR17659.1"/>
    <property type="molecule type" value="Genomic_DNA"/>
</dbReference>
<dbReference type="Proteomes" id="UP000281192">
    <property type="component" value="Chromosome"/>
</dbReference>
<gene>
    <name evidence="2" type="ORF">C1707_03750</name>
    <name evidence="3" type="ORF">CFHF_09465</name>
</gene>
<dbReference type="AlphaFoldDB" id="A0A2N5CV33"/>
<evidence type="ECO:0000259" key="1">
    <source>
        <dbReference type="Pfam" id="PF12697"/>
    </source>
</evidence>
<evidence type="ECO:0000313" key="5">
    <source>
        <dbReference type="Proteomes" id="UP000281192"/>
    </source>
</evidence>
<protein>
    <submittedName>
        <fullName evidence="3">Alpha/beta hydrolase</fullName>
    </submittedName>
</protein>
<sequence length="307" mass="31850">MSLAFLGGRAVARALVIVLAALLALGIAVSIARAQPAAQPAYVADRLSVEVVGQGPDVILVPGLASSRGVFRPLADRLKATHRVHLVQLSGFAGQAWTGGDGPFVDPAVEALAAYVRSAGLERPAVIGHSMGGLSGLLLAQRHPELVGRLMTVDSLPFYSAMFGPTATPASARPFADRMAAGVLSASPEAFAAQQAAAAKGLSRTPAMQETIVAWSLASDRKAVAKAISEVMTLDARPGLAAMKTPVTALYAVDTEGALPPAVVGALWMREYDALPGVKLVRVENSRHFIMADQPEAFAKAVDGFLK</sequence>
<dbReference type="EMBL" id="CP026100">
    <property type="protein sequence ID" value="AYV45427.1"/>
    <property type="molecule type" value="Genomic_DNA"/>
</dbReference>
<dbReference type="PANTHER" id="PTHR43194:SF5">
    <property type="entry name" value="PIMELOYL-[ACYL-CARRIER PROTEIN] METHYL ESTER ESTERASE"/>
    <property type="match status" value="1"/>
</dbReference>
<dbReference type="InterPro" id="IPR029058">
    <property type="entry name" value="AB_hydrolase_fold"/>
</dbReference>
<dbReference type="InterPro" id="IPR050228">
    <property type="entry name" value="Carboxylesterase_BioH"/>
</dbReference>
<keyword evidence="5" id="KW-1185">Reference proteome</keyword>
<organism evidence="3 4">
    <name type="scientific">Caulobacter flavus</name>
    <dbReference type="NCBI Taxonomy" id="1679497"/>
    <lineage>
        <taxon>Bacteria</taxon>
        <taxon>Pseudomonadati</taxon>
        <taxon>Pseudomonadota</taxon>
        <taxon>Alphaproteobacteria</taxon>
        <taxon>Caulobacterales</taxon>
        <taxon>Caulobacteraceae</taxon>
        <taxon>Caulobacter</taxon>
    </lineage>
</organism>
<evidence type="ECO:0000313" key="2">
    <source>
        <dbReference type="EMBL" id="AYV45427.1"/>
    </source>
</evidence>
<evidence type="ECO:0000313" key="4">
    <source>
        <dbReference type="Proteomes" id="UP000234483"/>
    </source>
</evidence>
<dbReference type="Proteomes" id="UP000234483">
    <property type="component" value="Unassembled WGS sequence"/>
</dbReference>
<dbReference type="Gene3D" id="3.40.50.1820">
    <property type="entry name" value="alpha/beta hydrolase"/>
    <property type="match status" value="1"/>
</dbReference>
<accession>A0A2N5CV33</accession>
<proteinExistence type="predicted"/>
<reference evidence="2 5" key="2">
    <citation type="submission" date="2018-01" db="EMBL/GenBank/DDBJ databases">
        <title>Complete genome sequence of Caulobacter flavus RHGG3.</title>
        <authorList>
            <person name="Yang E."/>
        </authorList>
    </citation>
    <scope>NUCLEOTIDE SEQUENCE [LARGE SCALE GENOMIC DNA]</scope>
    <source>
        <strain evidence="2 5">RHGG3</strain>
    </source>
</reference>
<name>A0A2N5CV33_9CAUL</name>
<dbReference type="SUPFAM" id="SSF53474">
    <property type="entry name" value="alpha/beta-Hydrolases"/>
    <property type="match status" value="1"/>
</dbReference>
<dbReference type="RefSeq" id="WP_101712770.1">
    <property type="nucleotide sequence ID" value="NZ_CP026100.1"/>
</dbReference>